<evidence type="ECO:0000259" key="1">
    <source>
        <dbReference type="Pfam" id="PF04149"/>
    </source>
</evidence>
<gene>
    <name evidence="2" type="ORF">Van01_34370</name>
</gene>
<name>A0ABQ4HX32_9ACTN</name>
<dbReference type="Pfam" id="PF04149">
    <property type="entry name" value="DUF397"/>
    <property type="match status" value="1"/>
</dbReference>
<dbReference type="EMBL" id="BOOZ01000018">
    <property type="protein sequence ID" value="GIJ10223.1"/>
    <property type="molecule type" value="Genomic_DNA"/>
</dbReference>
<reference evidence="2 3" key="1">
    <citation type="submission" date="2021-01" db="EMBL/GenBank/DDBJ databases">
        <title>Whole genome shotgun sequence of Verrucosispora andamanensis NBRC 109075.</title>
        <authorList>
            <person name="Komaki H."/>
            <person name="Tamura T."/>
        </authorList>
    </citation>
    <scope>NUCLEOTIDE SEQUENCE [LARGE SCALE GENOMIC DNA]</scope>
    <source>
        <strain evidence="2 3">NBRC 109075</strain>
    </source>
</reference>
<dbReference type="InterPro" id="IPR007278">
    <property type="entry name" value="DUF397"/>
</dbReference>
<feature type="domain" description="DUF397" evidence="1">
    <location>
        <begin position="6"/>
        <end position="60"/>
    </location>
</feature>
<comment type="caution">
    <text evidence="2">The sequence shown here is derived from an EMBL/GenBank/DDBJ whole genome shotgun (WGS) entry which is preliminary data.</text>
</comment>
<dbReference type="Proteomes" id="UP000647017">
    <property type="component" value="Unassembled WGS sequence"/>
</dbReference>
<evidence type="ECO:0000313" key="2">
    <source>
        <dbReference type="EMBL" id="GIJ10223.1"/>
    </source>
</evidence>
<protein>
    <recommendedName>
        <fullName evidence="1">DUF397 domain-containing protein</fullName>
    </recommendedName>
</protein>
<sequence length="66" mass="7213">MDVTGANWRTSTYSGTNGGSCVEIADNLPGVVLVRDTKDRDGGTLRFDRRTWRSFVDLAKQHGPTG</sequence>
<keyword evidence="3" id="KW-1185">Reference proteome</keyword>
<accession>A0ABQ4HX32</accession>
<organism evidence="2 3">
    <name type="scientific">Micromonospora andamanensis</name>
    <dbReference type="NCBI Taxonomy" id="1287068"/>
    <lineage>
        <taxon>Bacteria</taxon>
        <taxon>Bacillati</taxon>
        <taxon>Actinomycetota</taxon>
        <taxon>Actinomycetes</taxon>
        <taxon>Micromonosporales</taxon>
        <taxon>Micromonosporaceae</taxon>
        <taxon>Micromonospora</taxon>
    </lineage>
</organism>
<proteinExistence type="predicted"/>
<evidence type="ECO:0000313" key="3">
    <source>
        <dbReference type="Proteomes" id="UP000647017"/>
    </source>
</evidence>